<name>A0AA48M4T1_9BACL</name>
<dbReference type="Pfam" id="PF00271">
    <property type="entry name" value="Helicase_C"/>
    <property type="match status" value="1"/>
</dbReference>
<dbReference type="Pfam" id="PF13482">
    <property type="entry name" value="RNase_H_2"/>
    <property type="match status" value="1"/>
</dbReference>
<dbReference type="InterPro" id="IPR011545">
    <property type="entry name" value="DEAD/DEAH_box_helicase_dom"/>
</dbReference>
<dbReference type="Gene3D" id="1.25.40.10">
    <property type="entry name" value="Tetratricopeptide repeat domain"/>
    <property type="match status" value="1"/>
</dbReference>
<keyword evidence="7" id="KW-1185">Reference proteome</keyword>
<dbReference type="PANTHER" id="PTHR47957">
    <property type="entry name" value="ATP-DEPENDENT HELICASE HRQ1"/>
    <property type="match status" value="1"/>
</dbReference>
<dbReference type="CDD" id="cd17923">
    <property type="entry name" value="DEXHc_Hrq1-like"/>
    <property type="match status" value="1"/>
</dbReference>
<dbReference type="EMBL" id="OY569118">
    <property type="protein sequence ID" value="CAJ1001259.1"/>
    <property type="molecule type" value="Genomic_DNA"/>
</dbReference>
<dbReference type="InterPro" id="IPR001650">
    <property type="entry name" value="Helicase_C-like"/>
</dbReference>
<sequence>MKIKLDMAQVLERLRQDERFARNIVHWKTIEPREAQTVPFPPDLDGRIRETLTKRGISSLYTHQETAFRHVRDGKHIVAVTPTASGKSMCYHLPVMQALAEDPETRALYLFPTKALAQDQKSELHELINESGLPIKSETYDGDTPAQIRQTIRKAGNIVITNPDMLHAAILPHHTKWVSFFEHLRYVVIDELHTYRGVFGSHVANVIRRLKRICAFYGSRPQFICTSATIANQRELAEQLTEEPMVLVDNNGAPTGKKHFLFYNPPVVNRQLNIRRSATLEARDITELFLSNGIQTILFARSRVRVEILLKYLQELVKRKLGPKTIQGYRGGYLPSQRRAIEKGLRQGEIMGVVSTNALELGVDIGQLQACVITGYPGSVASTWQQAGRAGRRQGESVVVLVGSSTPLDQYVIQHPEYFFERSPESARINPDNLIILVDHIKCAAYELPFSEGDRFGRAEITEILEFLTEEQILHHAKGKWFWMNDSFPAHNISLRSASQENVVIIDISERGNEKVIGEMDRFSSLTLLHDEAIYLHQGVQYQVEKLDYEEKKAYVREVQVDYYTDANLAVQLKVLEQDQSRRGPQTEYAYGEVSVHAMATIFKKIKFETHENIGSGPIHLPEEELHTNAAWIGFSEALLEEVRTSEVERGLVGLAHVLQHVAPLFVMCDPLDLHVIPQRKAVHSGQPTIFLYDRYPGGIGLSEQVYKQMETILARAEELICSCPCESGCPSCVGAAEEGGGKELALSLLRVAQGEARMSLKAKLNRLKPHLTREAPRQPEGDGIPGGAVSSPAASDTASLLDIPYREKWAGLQAKPYVLDGEYVMVREVRYPVTARHGAYTFAQLYETIDAWERAGIRHPLSAAGKTAEDLLFFDTETTGLHGGAGNAVFLLGHSRFEGDCVVVRQHFLTAPHAEAALYHSFLEAARTATDLVTYNGKSFDWPQVKTRHTLLRDLVPRLPSFGHYDLLHGARRLWREDLESCRLSLIEQEKLGVRRENDLPGYLAPIRYFDYLTDKDPDTIKGVLAHNETDVLSLITLYIRLSSLLLAWDREDVSAEERFNIARWYEALGDGESALRAYRLVATSGHPLGVKATIAMGHCYKRQKDWKQAMRLWEEVVRSGSYVPEDVYVELAKIYEHHLKDYEQALHCTLQAFDLWKKKSSLLRRKSKAEEAAYRKRIERLEQRLEQHA</sequence>
<dbReference type="InterPro" id="IPR038720">
    <property type="entry name" value="YprB_RNase_H-like_dom"/>
</dbReference>
<dbReference type="Gene3D" id="3.40.50.300">
    <property type="entry name" value="P-loop containing nucleotide triphosphate hydrolases"/>
    <property type="match status" value="2"/>
</dbReference>
<evidence type="ECO:0000256" key="3">
    <source>
        <dbReference type="SAM" id="MobiDB-lite"/>
    </source>
</evidence>
<evidence type="ECO:0000256" key="2">
    <source>
        <dbReference type="ARBA" id="ARBA00022840"/>
    </source>
</evidence>
<dbReference type="PANTHER" id="PTHR47957:SF3">
    <property type="entry name" value="ATP-DEPENDENT HELICASE HRQ1"/>
    <property type="match status" value="1"/>
</dbReference>
<dbReference type="CDD" id="cd18797">
    <property type="entry name" value="SF2_C_Hrq"/>
    <property type="match status" value="1"/>
</dbReference>
<dbReference type="InterPro" id="IPR014001">
    <property type="entry name" value="Helicase_ATP-bd"/>
</dbReference>
<dbReference type="GO" id="GO:0006289">
    <property type="term" value="P:nucleotide-excision repair"/>
    <property type="evidence" value="ECO:0007669"/>
    <property type="project" value="TreeGrafter"/>
</dbReference>
<dbReference type="InterPro" id="IPR055227">
    <property type="entry name" value="HRQ1_WHD"/>
</dbReference>
<evidence type="ECO:0000313" key="7">
    <source>
        <dbReference type="Proteomes" id="UP001189619"/>
    </source>
</evidence>
<organism evidence="6 7">
    <name type="scientific">Brevibacillus aydinogluensis</name>
    <dbReference type="NCBI Taxonomy" id="927786"/>
    <lineage>
        <taxon>Bacteria</taxon>
        <taxon>Bacillati</taxon>
        <taxon>Bacillota</taxon>
        <taxon>Bacilli</taxon>
        <taxon>Bacillales</taxon>
        <taxon>Paenibacillaceae</taxon>
        <taxon>Brevibacillus</taxon>
    </lineage>
</organism>
<keyword evidence="2" id="KW-0067">ATP-binding</keyword>
<dbReference type="SMART" id="SM00490">
    <property type="entry name" value="HELICc"/>
    <property type="match status" value="1"/>
</dbReference>
<accession>A0AA48M4T1</accession>
<evidence type="ECO:0008006" key="8">
    <source>
        <dbReference type="Google" id="ProtNLM"/>
    </source>
</evidence>
<dbReference type="Pfam" id="PF22982">
    <property type="entry name" value="WHD_HRQ1"/>
    <property type="match status" value="1"/>
</dbReference>
<feature type="domain" description="Helicase ATP-binding" evidence="4">
    <location>
        <begin position="68"/>
        <end position="248"/>
    </location>
</feature>
<dbReference type="GO" id="GO:0043138">
    <property type="term" value="F:3'-5' DNA helicase activity"/>
    <property type="evidence" value="ECO:0007669"/>
    <property type="project" value="TreeGrafter"/>
</dbReference>
<dbReference type="PROSITE" id="PS51192">
    <property type="entry name" value="HELICASE_ATP_BIND_1"/>
    <property type="match status" value="1"/>
</dbReference>
<gene>
    <name evidence="6" type="ORF">BSPP4475_02860</name>
</gene>
<dbReference type="Proteomes" id="UP001189619">
    <property type="component" value="Chromosome"/>
</dbReference>
<dbReference type="PROSITE" id="PS51194">
    <property type="entry name" value="HELICASE_CTER"/>
    <property type="match status" value="1"/>
</dbReference>
<feature type="region of interest" description="Disordered" evidence="3">
    <location>
        <begin position="771"/>
        <end position="794"/>
    </location>
</feature>
<dbReference type="InterPro" id="IPR012337">
    <property type="entry name" value="RNaseH-like_sf"/>
</dbReference>
<dbReference type="InterPro" id="IPR027417">
    <property type="entry name" value="P-loop_NTPase"/>
</dbReference>
<reference evidence="6" key="1">
    <citation type="submission" date="2023-07" db="EMBL/GenBank/DDBJ databases">
        <authorList>
            <person name="Ivanov I."/>
            <person name="Teneva D."/>
            <person name="Stoikov I."/>
        </authorList>
    </citation>
    <scope>NUCLEOTIDE SEQUENCE</scope>
    <source>
        <strain evidence="6">4475</strain>
    </source>
</reference>
<dbReference type="KEGG" id="bayd:BSPP4475_02860"/>
<dbReference type="Pfam" id="PF09369">
    <property type="entry name" value="MZB"/>
    <property type="match status" value="1"/>
</dbReference>
<feature type="domain" description="Helicase C-terminal" evidence="5">
    <location>
        <begin position="284"/>
        <end position="435"/>
    </location>
</feature>
<dbReference type="InterPro" id="IPR018973">
    <property type="entry name" value="MZB"/>
</dbReference>
<dbReference type="InterPro" id="IPR011990">
    <property type="entry name" value="TPR-like_helical_dom_sf"/>
</dbReference>
<evidence type="ECO:0000259" key="5">
    <source>
        <dbReference type="PROSITE" id="PS51194"/>
    </source>
</evidence>
<evidence type="ECO:0000313" key="6">
    <source>
        <dbReference type="EMBL" id="CAJ1001259.1"/>
    </source>
</evidence>
<dbReference type="SUPFAM" id="SSF48452">
    <property type="entry name" value="TPR-like"/>
    <property type="match status" value="1"/>
</dbReference>
<dbReference type="SMART" id="SM00487">
    <property type="entry name" value="DEXDc"/>
    <property type="match status" value="1"/>
</dbReference>
<dbReference type="GO" id="GO:0036297">
    <property type="term" value="P:interstrand cross-link repair"/>
    <property type="evidence" value="ECO:0007669"/>
    <property type="project" value="TreeGrafter"/>
</dbReference>
<evidence type="ECO:0000259" key="4">
    <source>
        <dbReference type="PROSITE" id="PS51192"/>
    </source>
</evidence>
<dbReference type="Pfam" id="PF00270">
    <property type="entry name" value="DEAD"/>
    <property type="match status" value="1"/>
</dbReference>
<dbReference type="GO" id="GO:0005524">
    <property type="term" value="F:ATP binding"/>
    <property type="evidence" value="ECO:0007669"/>
    <property type="project" value="UniProtKB-KW"/>
</dbReference>
<dbReference type="AlphaFoldDB" id="A0AA48M4T1"/>
<protein>
    <recommendedName>
        <fullName evidence="8">DEAD/DEAH box helicase</fullName>
    </recommendedName>
</protein>
<dbReference type="SUPFAM" id="SSF52540">
    <property type="entry name" value="P-loop containing nucleoside triphosphate hydrolases"/>
    <property type="match status" value="2"/>
</dbReference>
<evidence type="ECO:0000256" key="1">
    <source>
        <dbReference type="ARBA" id="ARBA00022741"/>
    </source>
</evidence>
<dbReference type="GO" id="GO:0003676">
    <property type="term" value="F:nucleic acid binding"/>
    <property type="evidence" value="ECO:0007669"/>
    <property type="project" value="InterPro"/>
</dbReference>
<dbReference type="SUPFAM" id="SSF53098">
    <property type="entry name" value="Ribonuclease H-like"/>
    <property type="match status" value="1"/>
</dbReference>
<keyword evidence="1" id="KW-0547">Nucleotide-binding</keyword>
<feature type="compositionally biased region" description="Basic and acidic residues" evidence="3">
    <location>
        <begin position="772"/>
        <end position="781"/>
    </location>
</feature>
<proteinExistence type="predicted"/>